<feature type="compositionally biased region" description="Basic and acidic residues" evidence="1">
    <location>
        <begin position="146"/>
        <end position="165"/>
    </location>
</feature>
<evidence type="ECO:0008006" key="5">
    <source>
        <dbReference type="Google" id="ProtNLM"/>
    </source>
</evidence>
<protein>
    <recommendedName>
        <fullName evidence="5">DUF1440 domain-containing protein</fullName>
    </recommendedName>
</protein>
<feature type="transmembrane region" description="Helical" evidence="2">
    <location>
        <begin position="7"/>
        <end position="28"/>
    </location>
</feature>
<evidence type="ECO:0000313" key="4">
    <source>
        <dbReference type="Proteomes" id="UP000190637"/>
    </source>
</evidence>
<reference evidence="3 4" key="1">
    <citation type="submission" date="2017-02" db="EMBL/GenBank/DDBJ databases">
        <authorList>
            <person name="Peterson S.W."/>
        </authorList>
    </citation>
    <scope>NUCLEOTIDE SEQUENCE [LARGE SCALE GENOMIC DNA]</scope>
    <source>
        <strain evidence="3 4">DSM 45154</strain>
    </source>
</reference>
<feature type="transmembrane region" description="Helical" evidence="2">
    <location>
        <begin position="93"/>
        <end position="113"/>
    </location>
</feature>
<feature type="transmembrane region" description="Helical" evidence="2">
    <location>
        <begin position="62"/>
        <end position="81"/>
    </location>
</feature>
<proteinExistence type="predicted"/>
<gene>
    <name evidence="3" type="ORF">SAMN02745673_00219</name>
</gene>
<dbReference type="OrthoDB" id="6165073at2"/>
<dbReference type="RefSeq" id="WP_078759659.1">
    <property type="nucleotide sequence ID" value="NZ_FUWS01000001.1"/>
</dbReference>
<keyword evidence="2" id="KW-0472">Membrane</keyword>
<feature type="transmembrane region" description="Helical" evidence="2">
    <location>
        <begin position="125"/>
        <end position="143"/>
    </location>
</feature>
<feature type="region of interest" description="Disordered" evidence="1">
    <location>
        <begin position="145"/>
        <end position="165"/>
    </location>
</feature>
<dbReference type="AlphaFoldDB" id="A0A1T4K7U8"/>
<evidence type="ECO:0000256" key="1">
    <source>
        <dbReference type="SAM" id="MobiDB-lite"/>
    </source>
</evidence>
<organism evidence="3 4">
    <name type="scientific">Marinactinospora thermotolerans DSM 45154</name>
    <dbReference type="NCBI Taxonomy" id="1122192"/>
    <lineage>
        <taxon>Bacteria</taxon>
        <taxon>Bacillati</taxon>
        <taxon>Actinomycetota</taxon>
        <taxon>Actinomycetes</taxon>
        <taxon>Streptosporangiales</taxon>
        <taxon>Nocardiopsidaceae</taxon>
        <taxon>Marinactinospora</taxon>
    </lineage>
</organism>
<keyword evidence="2" id="KW-0812">Transmembrane</keyword>
<keyword evidence="4" id="KW-1185">Reference proteome</keyword>
<name>A0A1T4K7U8_9ACTN</name>
<keyword evidence="2" id="KW-1133">Transmembrane helix</keyword>
<dbReference type="EMBL" id="FUWS01000001">
    <property type="protein sequence ID" value="SJZ38502.1"/>
    <property type="molecule type" value="Genomic_DNA"/>
</dbReference>
<evidence type="ECO:0000313" key="3">
    <source>
        <dbReference type="EMBL" id="SJZ38502.1"/>
    </source>
</evidence>
<accession>A0A1T4K7U8</accession>
<dbReference type="Proteomes" id="UP000190637">
    <property type="component" value="Unassembled WGS sequence"/>
</dbReference>
<evidence type="ECO:0000256" key="2">
    <source>
        <dbReference type="SAM" id="Phobius"/>
    </source>
</evidence>
<sequence length="165" mass="17098">MRPVRSVLEGAVAGAVATGAMSSVMYGARRFGLMGRQPPTLIVRRFLPGGGTHRPRPGEGGLAVAAHLGFGAATGGLFGLLTGRRRPTVLTGVGYAMAVWGASYEGWVPAMGIQPPAHRDAPHRVGTMAAAHVVFGATLATALRRMRSDEGKRSAPGEARTERGS</sequence>